<dbReference type="InterPro" id="IPR038731">
    <property type="entry name" value="RgtA/B/C-like"/>
</dbReference>
<organism evidence="12 13">
    <name type="scientific">Sinosporangium siamense</name>
    <dbReference type="NCBI Taxonomy" id="1367973"/>
    <lineage>
        <taxon>Bacteria</taxon>
        <taxon>Bacillati</taxon>
        <taxon>Actinomycetota</taxon>
        <taxon>Actinomycetes</taxon>
        <taxon>Streptosporangiales</taxon>
        <taxon>Streptosporangiaceae</taxon>
        <taxon>Sinosporangium</taxon>
    </lineage>
</organism>
<feature type="transmembrane region" description="Helical" evidence="9">
    <location>
        <begin position="375"/>
        <end position="395"/>
    </location>
</feature>
<dbReference type="Pfam" id="PF24878">
    <property type="entry name" value="YkcB_C"/>
    <property type="match status" value="1"/>
</dbReference>
<evidence type="ECO:0000313" key="13">
    <source>
        <dbReference type="Proteomes" id="UP000606172"/>
    </source>
</evidence>
<feature type="domain" description="Putative mannosyltransferase YkcA/B-like C-terminal" evidence="11">
    <location>
        <begin position="540"/>
        <end position="626"/>
    </location>
</feature>
<evidence type="ECO:0000259" key="10">
    <source>
        <dbReference type="Pfam" id="PF13231"/>
    </source>
</evidence>
<evidence type="ECO:0000256" key="8">
    <source>
        <dbReference type="SAM" id="MobiDB-lite"/>
    </source>
</evidence>
<keyword evidence="7 9" id="KW-0472">Membrane</keyword>
<feature type="transmembrane region" description="Helical" evidence="9">
    <location>
        <begin position="407"/>
        <end position="424"/>
    </location>
</feature>
<keyword evidence="6 9" id="KW-1133">Transmembrane helix</keyword>
<dbReference type="PANTHER" id="PTHR33908:SF3">
    <property type="entry name" value="UNDECAPRENYL PHOSPHATE-ALPHA-4-AMINO-4-DEOXY-L-ARABINOSE ARABINOSYL TRANSFERASE"/>
    <property type="match status" value="1"/>
</dbReference>
<evidence type="ECO:0000256" key="2">
    <source>
        <dbReference type="ARBA" id="ARBA00022475"/>
    </source>
</evidence>
<dbReference type="Proteomes" id="UP000606172">
    <property type="component" value="Unassembled WGS sequence"/>
</dbReference>
<evidence type="ECO:0000256" key="1">
    <source>
        <dbReference type="ARBA" id="ARBA00004651"/>
    </source>
</evidence>
<sequence>MVVEPAQSPVRAAETLPAWRRTQIALAVVTLSAFALYAFGLPANVVNTYYAAAAISMTESWSNFLFGAFDPSGFITIDKPPGGIWPQALSVMLFGPHTWALLLPQVLAATATVPLLFAVVRRFAGDSAGLIAAAVMAGTPSVVVSTRLNLPDAFLVLTLVAAAWTATRMRRDDRWRWPLLTGLLVGYAFNIKLVQGLVVLAPLLAVHLAFGSGTLRRRLVKVTATGAMALAVSSAWLVLVAFVSGRPYIDGSTGDSGFEMAFVYNLWGRVSEVAHGVFPPVLPDGMPVPLDHGGPAGVARLFNAEVGDQVSWLLPFALIGLLAGVIAAWRRRSRADAPGTHTTDADALKAGWLLWGGWLVVYGAAVSSAQSIHPYYTSVLGPAVGALAGGGAVAMRGAWRSRAPLGWTLPAAVAATGALAAVLVGRAGSFLPGLAAVPVVGAVVYCAALLAGRYTGRGRGVRRVVMGTGAVLTLAPLALWSLSALYTPPNALAAFFMTFDPAAGPPPAREERAEPDRTQEPEGLPATVDQWMTVGADPKLVAYIKERSSGEEYDLATTATTAAAPYIWTHRMRVIPMGGFAGTAPALTADGLAELVGAGRLRFVLIGGFAYNSDTALERKAWVVANCRRIPAAQYTDNALTARSSALFDCR</sequence>
<comment type="caution">
    <text evidence="12">The sequence shown here is derived from an EMBL/GenBank/DDBJ whole genome shotgun (WGS) entry which is preliminary data.</text>
</comment>
<name>A0A919RMU8_9ACTN</name>
<feature type="domain" description="Glycosyltransferase RgtA/B/C/D-like" evidence="10">
    <location>
        <begin position="78"/>
        <end position="232"/>
    </location>
</feature>
<evidence type="ECO:0000259" key="11">
    <source>
        <dbReference type="Pfam" id="PF24878"/>
    </source>
</evidence>
<dbReference type="GO" id="GO:0009103">
    <property type="term" value="P:lipopolysaccharide biosynthetic process"/>
    <property type="evidence" value="ECO:0007669"/>
    <property type="project" value="UniProtKB-ARBA"/>
</dbReference>
<gene>
    <name evidence="12" type="ORF">Ssi02_52970</name>
</gene>
<feature type="transmembrane region" description="Helical" evidence="9">
    <location>
        <begin position="197"/>
        <end position="215"/>
    </location>
</feature>
<keyword evidence="2" id="KW-1003">Cell membrane</keyword>
<keyword evidence="13" id="KW-1185">Reference proteome</keyword>
<feature type="transmembrane region" description="Helical" evidence="9">
    <location>
        <begin position="24"/>
        <end position="41"/>
    </location>
</feature>
<feature type="transmembrane region" description="Helical" evidence="9">
    <location>
        <begin position="227"/>
        <end position="249"/>
    </location>
</feature>
<keyword evidence="3" id="KW-0328">Glycosyltransferase</keyword>
<dbReference type="InterPro" id="IPR056785">
    <property type="entry name" value="YkcA/B-like_C"/>
</dbReference>
<accession>A0A919RMU8</accession>
<evidence type="ECO:0000256" key="7">
    <source>
        <dbReference type="ARBA" id="ARBA00023136"/>
    </source>
</evidence>
<dbReference type="EMBL" id="BOOW01000032">
    <property type="protein sequence ID" value="GII95066.1"/>
    <property type="molecule type" value="Genomic_DNA"/>
</dbReference>
<evidence type="ECO:0000313" key="12">
    <source>
        <dbReference type="EMBL" id="GII95066.1"/>
    </source>
</evidence>
<comment type="subcellular location">
    <subcellularLocation>
        <location evidence="1">Cell membrane</location>
        <topology evidence="1">Multi-pass membrane protein</topology>
    </subcellularLocation>
</comment>
<dbReference type="AlphaFoldDB" id="A0A919RMU8"/>
<feature type="region of interest" description="Disordered" evidence="8">
    <location>
        <begin position="504"/>
        <end position="523"/>
    </location>
</feature>
<dbReference type="Pfam" id="PF13231">
    <property type="entry name" value="PMT_2"/>
    <property type="match status" value="1"/>
</dbReference>
<dbReference type="PANTHER" id="PTHR33908">
    <property type="entry name" value="MANNOSYLTRANSFERASE YKCB-RELATED"/>
    <property type="match status" value="1"/>
</dbReference>
<dbReference type="GO" id="GO:0016763">
    <property type="term" value="F:pentosyltransferase activity"/>
    <property type="evidence" value="ECO:0007669"/>
    <property type="project" value="TreeGrafter"/>
</dbReference>
<feature type="compositionally biased region" description="Basic and acidic residues" evidence="8">
    <location>
        <begin position="508"/>
        <end position="520"/>
    </location>
</feature>
<dbReference type="InterPro" id="IPR050297">
    <property type="entry name" value="LipidA_mod_glycosyltrf_83"/>
</dbReference>
<evidence type="ECO:0000256" key="4">
    <source>
        <dbReference type="ARBA" id="ARBA00022679"/>
    </source>
</evidence>
<evidence type="ECO:0000256" key="9">
    <source>
        <dbReference type="SAM" id="Phobius"/>
    </source>
</evidence>
<protein>
    <submittedName>
        <fullName evidence="12">Membrane protein</fullName>
    </submittedName>
</protein>
<keyword evidence="5 9" id="KW-0812">Transmembrane</keyword>
<evidence type="ECO:0000256" key="5">
    <source>
        <dbReference type="ARBA" id="ARBA00022692"/>
    </source>
</evidence>
<dbReference type="GO" id="GO:0010041">
    <property type="term" value="P:response to iron(III) ion"/>
    <property type="evidence" value="ECO:0007669"/>
    <property type="project" value="TreeGrafter"/>
</dbReference>
<feature type="transmembrane region" description="Helical" evidence="9">
    <location>
        <begin position="127"/>
        <end position="144"/>
    </location>
</feature>
<proteinExistence type="predicted"/>
<evidence type="ECO:0000256" key="3">
    <source>
        <dbReference type="ARBA" id="ARBA00022676"/>
    </source>
</evidence>
<dbReference type="GO" id="GO:0005886">
    <property type="term" value="C:plasma membrane"/>
    <property type="evidence" value="ECO:0007669"/>
    <property type="project" value="UniProtKB-SubCell"/>
</dbReference>
<feature type="transmembrane region" description="Helical" evidence="9">
    <location>
        <begin position="350"/>
        <end position="369"/>
    </location>
</feature>
<evidence type="ECO:0000256" key="6">
    <source>
        <dbReference type="ARBA" id="ARBA00022989"/>
    </source>
</evidence>
<keyword evidence="4" id="KW-0808">Transferase</keyword>
<feature type="transmembrane region" description="Helical" evidence="9">
    <location>
        <begin position="310"/>
        <end position="329"/>
    </location>
</feature>
<feature type="transmembrane region" description="Helical" evidence="9">
    <location>
        <begin position="430"/>
        <end position="452"/>
    </location>
</feature>
<reference evidence="12" key="1">
    <citation type="submission" date="2021-01" db="EMBL/GenBank/DDBJ databases">
        <title>Whole genome shotgun sequence of Sinosporangium siamense NBRC 109515.</title>
        <authorList>
            <person name="Komaki H."/>
            <person name="Tamura T."/>
        </authorList>
    </citation>
    <scope>NUCLEOTIDE SEQUENCE</scope>
    <source>
        <strain evidence="12">NBRC 109515</strain>
    </source>
</reference>
<feature type="transmembrane region" description="Helical" evidence="9">
    <location>
        <begin position="464"/>
        <end position="486"/>
    </location>
</feature>
<feature type="transmembrane region" description="Helical" evidence="9">
    <location>
        <begin position="99"/>
        <end position="120"/>
    </location>
</feature>